<organism evidence="1 2">
    <name type="scientific">Gossypium arboreum</name>
    <name type="common">Tree cotton</name>
    <name type="synonym">Gossypium nanking</name>
    <dbReference type="NCBI Taxonomy" id="29729"/>
    <lineage>
        <taxon>Eukaryota</taxon>
        <taxon>Viridiplantae</taxon>
        <taxon>Streptophyta</taxon>
        <taxon>Embryophyta</taxon>
        <taxon>Tracheophyta</taxon>
        <taxon>Spermatophyta</taxon>
        <taxon>Magnoliopsida</taxon>
        <taxon>eudicotyledons</taxon>
        <taxon>Gunneridae</taxon>
        <taxon>Pentapetalae</taxon>
        <taxon>rosids</taxon>
        <taxon>malvids</taxon>
        <taxon>Malvales</taxon>
        <taxon>Malvaceae</taxon>
        <taxon>Malvoideae</taxon>
        <taxon>Gossypium</taxon>
    </lineage>
</organism>
<evidence type="ECO:0000313" key="2">
    <source>
        <dbReference type="Proteomes" id="UP000032142"/>
    </source>
</evidence>
<dbReference type="EMBL" id="KN456170">
    <property type="protein sequence ID" value="KHG30350.1"/>
    <property type="molecule type" value="Genomic_DNA"/>
</dbReference>
<reference evidence="2" key="1">
    <citation type="submission" date="2014-09" db="EMBL/GenBank/DDBJ databases">
        <authorList>
            <person name="Mudge J."/>
            <person name="Ramaraj T."/>
            <person name="Lindquist I.E."/>
            <person name="Bharti A.K."/>
            <person name="Sundararajan A."/>
            <person name="Cameron C.T."/>
            <person name="Woodward J.E."/>
            <person name="May G.D."/>
            <person name="Brubaker C."/>
            <person name="Broadhvest J."/>
            <person name="Wilkins T.A."/>
        </authorList>
    </citation>
    <scope>NUCLEOTIDE SEQUENCE</scope>
    <source>
        <strain evidence="2">cv. AKA8401</strain>
    </source>
</reference>
<proteinExistence type="predicted"/>
<sequence length="10" mass="1204">MPLCLLVWTK</sequence>
<evidence type="ECO:0000313" key="1">
    <source>
        <dbReference type="EMBL" id="KHG30350.1"/>
    </source>
</evidence>
<protein>
    <submittedName>
        <fullName evidence="1">Uncharacterized protein</fullName>
    </submittedName>
</protein>
<accession>A0A0B0PZ80</accession>
<keyword evidence="2" id="KW-1185">Reference proteome</keyword>
<dbReference type="Proteomes" id="UP000032142">
    <property type="component" value="Unassembled WGS sequence"/>
</dbReference>
<gene>
    <name evidence="1" type="ORF">F383_16274</name>
</gene>
<name>A0A0B0PZ80_GOSAR</name>